<evidence type="ECO:0000259" key="2">
    <source>
        <dbReference type="Pfam" id="PF00535"/>
    </source>
</evidence>
<comment type="caution">
    <text evidence="3">The sequence shown here is derived from an EMBL/GenBank/DDBJ whole genome shotgun (WGS) entry which is preliminary data.</text>
</comment>
<name>A0A2N5XPP3_9HYPH</name>
<accession>A0A2N5XPP3</accession>
<evidence type="ECO:0000313" key="3">
    <source>
        <dbReference type="EMBL" id="PLW76482.1"/>
    </source>
</evidence>
<dbReference type="InterPro" id="IPR029044">
    <property type="entry name" value="Nucleotide-diphossugar_trans"/>
</dbReference>
<evidence type="ECO:0000313" key="4">
    <source>
        <dbReference type="Proteomes" id="UP000234881"/>
    </source>
</evidence>
<feature type="domain" description="Glycosyltransferase 2-like" evidence="2">
    <location>
        <begin position="14"/>
        <end position="156"/>
    </location>
</feature>
<dbReference type="Gene3D" id="3.90.550.10">
    <property type="entry name" value="Spore Coat Polysaccharide Biosynthesis Protein SpsA, Chain A"/>
    <property type="match status" value="1"/>
</dbReference>
<reference evidence="3 4" key="1">
    <citation type="submission" date="2018-01" db="EMBL/GenBank/DDBJ databases">
        <title>The draft genome sequence of Cohaesibacter sp. H1304.</title>
        <authorList>
            <person name="Wang N.-N."/>
            <person name="Du Z.-J."/>
        </authorList>
    </citation>
    <scope>NUCLEOTIDE SEQUENCE [LARGE SCALE GENOMIC DNA]</scope>
    <source>
        <strain evidence="3 4">H1304</strain>
    </source>
</reference>
<dbReference type="SUPFAM" id="SSF53448">
    <property type="entry name" value="Nucleotide-diphospho-sugar transferases"/>
    <property type="match status" value="1"/>
</dbReference>
<proteinExistence type="inferred from homology"/>
<dbReference type="PANTHER" id="PTHR43630:SF2">
    <property type="entry name" value="GLYCOSYLTRANSFERASE"/>
    <property type="match status" value="1"/>
</dbReference>
<dbReference type="AlphaFoldDB" id="A0A2N5XPP3"/>
<dbReference type="EMBL" id="PKUQ01000031">
    <property type="protein sequence ID" value="PLW76482.1"/>
    <property type="molecule type" value="Genomic_DNA"/>
</dbReference>
<dbReference type="CDD" id="cd02511">
    <property type="entry name" value="Beta4Glucosyltransferase"/>
    <property type="match status" value="1"/>
</dbReference>
<dbReference type="InterPro" id="IPR001173">
    <property type="entry name" value="Glyco_trans_2-like"/>
</dbReference>
<keyword evidence="3" id="KW-0808">Transferase</keyword>
<organism evidence="3 4">
    <name type="scientific">Cohaesibacter celericrescens</name>
    <dbReference type="NCBI Taxonomy" id="2067669"/>
    <lineage>
        <taxon>Bacteria</taxon>
        <taxon>Pseudomonadati</taxon>
        <taxon>Pseudomonadota</taxon>
        <taxon>Alphaproteobacteria</taxon>
        <taxon>Hyphomicrobiales</taxon>
        <taxon>Cohaesibacteraceae</taxon>
    </lineage>
</organism>
<gene>
    <name evidence="3" type="ORF">C0081_15095</name>
</gene>
<dbReference type="Pfam" id="PF00535">
    <property type="entry name" value="Glycos_transf_2"/>
    <property type="match status" value="1"/>
</dbReference>
<dbReference type="Proteomes" id="UP000234881">
    <property type="component" value="Unassembled WGS sequence"/>
</dbReference>
<dbReference type="OrthoDB" id="9815923at2"/>
<dbReference type="GO" id="GO:0016740">
    <property type="term" value="F:transferase activity"/>
    <property type="evidence" value="ECO:0007669"/>
    <property type="project" value="UniProtKB-KW"/>
</dbReference>
<keyword evidence="4" id="KW-1185">Reference proteome</keyword>
<sequence>MSKPVTSTDKLPVSVFIITLNEDDRIETAIRSVIQWVDEVIVVDSGSSDRTVELAKACGAKVSHNDWRGYGEQKRHAEDLCKHDWLLNIDADEEITTALRDEIVSLFKPFPDTDICRVEILDIFPHEDKAKKWAYGYWQYRLYNRHKGRFSDSSVHDTVRPLPKARIDTLKAKVNHRSMRSLQVSVAKMNRISDMQVNDMLQRGRHISRWRLLTEFPLAFLKGYVLRRQFIYGFWGMALAYNYAFSRFLRVAKMYETELNQKTRRDQ</sequence>
<evidence type="ECO:0000256" key="1">
    <source>
        <dbReference type="ARBA" id="ARBA00038494"/>
    </source>
</evidence>
<comment type="similarity">
    <text evidence="1">Belongs to the glycosyltransferase 2 family. WaaE/KdtX subfamily.</text>
</comment>
<protein>
    <submittedName>
        <fullName evidence="3">Glycosyltransferase family 2 protein</fullName>
    </submittedName>
</protein>
<dbReference type="PANTHER" id="PTHR43630">
    <property type="entry name" value="POLY-BETA-1,6-N-ACETYL-D-GLUCOSAMINE SYNTHASE"/>
    <property type="match status" value="1"/>
</dbReference>